<dbReference type="RefSeq" id="WP_135477412.1">
    <property type="nucleotide sequence ID" value="NZ_SIJK02000008.1"/>
</dbReference>
<feature type="region of interest" description="Disordered" evidence="1">
    <location>
        <begin position="214"/>
        <end position="233"/>
    </location>
</feature>
<dbReference type="EMBL" id="SIJK02000008">
    <property type="protein sequence ID" value="MBP1465365.1"/>
    <property type="molecule type" value="Genomic_DNA"/>
</dbReference>
<sequence>MVTQLSRETQVPRQTLYAWRDQARQALQAAFDPPAPSVASTTTTERQILTLWIQHASARGIQAATRELLQQGLSLATITAVLHAAGDRAITWMRTHVPPDMRALALDEIDANNRCGAYLNVVDVQSGAIWASEGPLPVDTESWVLVLWELEARGLRWDRVVMDGGAALQAACQDVTPTVPMQGDTWHELHGCAQVQQRLERVVQHLEARTPAVARQAARISAGQSPRGRNPKTDVDAHAQEVALARQTAANTAYLTGELRRLLAPVVEGRDGLLTAAQRQEDLATVLCLLDEVGQAAPAAQQPHLQRLHNHLTARLPALLTFVPHLDQVQHDLQALLTPSQQALVGWAWLRRHTLGWQRRDILAAIPEGWRAAARILLAAWDDAVWVSSAVERWHSIMRPHLAVRRTLNSRMVALLAVWHNHRVFTRGIHKGLSPLHLSGMTDAPTDWLVALGYLPDVAVTPHAAPLAQAA</sequence>
<gene>
    <name evidence="2" type="ORF">EYB53_006575</name>
</gene>
<comment type="caution">
    <text evidence="2">The sequence shown here is derived from an EMBL/GenBank/DDBJ whole genome shotgun (WGS) entry which is preliminary data.</text>
</comment>
<evidence type="ECO:0000313" key="2">
    <source>
        <dbReference type="EMBL" id="MBP1465365.1"/>
    </source>
</evidence>
<dbReference type="Proteomes" id="UP001193081">
    <property type="component" value="Unassembled WGS sequence"/>
</dbReference>
<evidence type="ECO:0008006" key="4">
    <source>
        <dbReference type="Google" id="ProtNLM"/>
    </source>
</evidence>
<evidence type="ECO:0000256" key="1">
    <source>
        <dbReference type="SAM" id="MobiDB-lite"/>
    </source>
</evidence>
<evidence type="ECO:0000313" key="3">
    <source>
        <dbReference type="Proteomes" id="UP001193081"/>
    </source>
</evidence>
<keyword evidence="3" id="KW-1185">Reference proteome</keyword>
<proteinExistence type="predicted"/>
<organism evidence="2 3">
    <name type="scientific">Candidatus Chloroploca mongolica</name>
    <dbReference type="NCBI Taxonomy" id="2528176"/>
    <lineage>
        <taxon>Bacteria</taxon>
        <taxon>Bacillati</taxon>
        <taxon>Chloroflexota</taxon>
        <taxon>Chloroflexia</taxon>
        <taxon>Chloroflexales</taxon>
        <taxon>Chloroflexineae</taxon>
        <taxon>Oscillochloridaceae</taxon>
        <taxon>Candidatus Chloroploca</taxon>
    </lineage>
</organism>
<accession>A0ABS4D7H9</accession>
<name>A0ABS4D7H9_9CHLR</name>
<protein>
    <recommendedName>
        <fullName evidence="4">Transposase</fullName>
    </recommendedName>
</protein>
<reference evidence="2 3" key="1">
    <citation type="submission" date="2021-03" db="EMBL/GenBank/DDBJ databases">
        <authorList>
            <person name="Grouzdev D.S."/>
        </authorList>
    </citation>
    <scope>NUCLEOTIDE SEQUENCE [LARGE SCALE GENOMIC DNA]</scope>
    <source>
        <strain evidence="2 3">M50-1</strain>
    </source>
</reference>